<keyword evidence="3" id="KW-1185">Reference proteome</keyword>
<organism evidence="2">
    <name type="scientific">Oryza barthii</name>
    <dbReference type="NCBI Taxonomy" id="65489"/>
    <lineage>
        <taxon>Eukaryota</taxon>
        <taxon>Viridiplantae</taxon>
        <taxon>Streptophyta</taxon>
        <taxon>Embryophyta</taxon>
        <taxon>Tracheophyta</taxon>
        <taxon>Spermatophyta</taxon>
        <taxon>Magnoliopsida</taxon>
        <taxon>Liliopsida</taxon>
        <taxon>Poales</taxon>
        <taxon>Poaceae</taxon>
        <taxon>BOP clade</taxon>
        <taxon>Oryzoideae</taxon>
        <taxon>Oryzeae</taxon>
        <taxon>Oryzinae</taxon>
        <taxon>Oryza</taxon>
    </lineage>
</organism>
<sequence>MSEINEAEFMGPTTRPLGLCEVSGPTAEAVEAAAQLGEAVAEEIFSWCAITVLPLQWEKFERNMPATTILHRKQREVKPLDPSPPKTHGRRRSSEAEPNARSLALLRTS</sequence>
<evidence type="ECO:0000313" key="2">
    <source>
        <dbReference type="EnsemblPlants" id="OBART02G04570.1"/>
    </source>
</evidence>
<dbReference type="HOGENOM" id="CLU_2187969_0_0_1"/>
<reference evidence="2" key="2">
    <citation type="submission" date="2015-03" db="UniProtKB">
        <authorList>
            <consortium name="EnsemblPlants"/>
        </authorList>
    </citation>
    <scope>IDENTIFICATION</scope>
</reference>
<reference evidence="2" key="1">
    <citation type="journal article" date="2009" name="Rice">
        <title>De Novo Next Generation Sequencing of Plant Genomes.</title>
        <authorList>
            <person name="Rounsley S."/>
            <person name="Marri P.R."/>
            <person name="Yu Y."/>
            <person name="He R."/>
            <person name="Sisneros N."/>
            <person name="Goicoechea J.L."/>
            <person name="Lee S.J."/>
            <person name="Angelova A."/>
            <person name="Kudrna D."/>
            <person name="Luo M."/>
            <person name="Affourtit J."/>
            <person name="Desany B."/>
            <person name="Knight J."/>
            <person name="Niazi F."/>
            <person name="Egholm M."/>
            <person name="Wing R.A."/>
        </authorList>
    </citation>
    <scope>NUCLEOTIDE SEQUENCE [LARGE SCALE GENOMIC DNA]</scope>
    <source>
        <strain evidence="2">cv. IRGC 105608</strain>
    </source>
</reference>
<proteinExistence type="predicted"/>
<dbReference type="AlphaFoldDB" id="A0A0D3F101"/>
<name>A0A0D3F101_9ORYZ</name>
<dbReference type="EnsemblPlants" id="OBART02G04570.1">
    <property type="protein sequence ID" value="OBART02G04570.1"/>
    <property type="gene ID" value="OBART02G04570"/>
</dbReference>
<feature type="region of interest" description="Disordered" evidence="1">
    <location>
        <begin position="70"/>
        <end position="109"/>
    </location>
</feature>
<evidence type="ECO:0000256" key="1">
    <source>
        <dbReference type="SAM" id="MobiDB-lite"/>
    </source>
</evidence>
<dbReference type="PaxDb" id="65489-OBART02G04570.1"/>
<protein>
    <submittedName>
        <fullName evidence="2">Uncharacterized protein</fullName>
    </submittedName>
</protein>
<accession>A0A0D3F101</accession>
<dbReference type="Proteomes" id="UP000026960">
    <property type="component" value="Chromosome 2"/>
</dbReference>
<evidence type="ECO:0000313" key="3">
    <source>
        <dbReference type="Proteomes" id="UP000026960"/>
    </source>
</evidence>
<dbReference type="Gramene" id="OBART02G04570.1">
    <property type="protein sequence ID" value="OBART02G04570.1"/>
    <property type="gene ID" value="OBART02G04570"/>
</dbReference>